<feature type="domain" description="LicD/FKTN/FKRP nucleotidyltransferase" evidence="7">
    <location>
        <begin position="210"/>
        <end position="248"/>
    </location>
</feature>
<evidence type="ECO:0000259" key="7">
    <source>
        <dbReference type="Pfam" id="PF04991"/>
    </source>
</evidence>
<evidence type="ECO:0000256" key="6">
    <source>
        <dbReference type="SAM" id="SignalP"/>
    </source>
</evidence>
<dbReference type="InterPro" id="IPR009644">
    <property type="entry name" value="FKTN/MNN4/W02B3.4-1"/>
</dbReference>
<dbReference type="PANTHER" id="PTHR15407:SF28">
    <property type="entry name" value="RIBITOL-5-PHOSPHATE TRANSFERASE FKTN"/>
    <property type="match status" value="1"/>
</dbReference>
<dbReference type="AlphaFoldDB" id="A0A8A3PC57"/>
<sequence length="357" mass="41301">MRSPSFMGAIATTFILLNSFAHASRRPNEKPAAPPLRARDERVSTKYFFEPGGNYALEHYDIRYFRGHAVTEEEKQETLRHLVRSYLITFRERNIETWIAHGTLLGWWWNGKALPWDWDLDTQVSSTTLAWLAENLNMTTHRYTGQAEDGSPFVREYLLDVNPWSWERVRGDGMNVIDARWIDKTNGLFIDITGLAEVNPSAHPGIWSCKNYHRYHTRELYPLRETEFEGVPALVPYSFDKVLMDEYGPRALTKTLYMGHRWNPGKKEWIPEKPILIHEVDQKQKAQGQPQAQEQAQRQAQPGAQAQAQALDQAKTQEPKQGQPQTQEQKQDHPHMPRSIQSNAQPKAGLWNLLHVL</sequence>
<evidence type="ECO:0000256" key="3">
    <source>
        <dbReference type="ARBA" id="ARBA00022989"/>
    </source>
</evidence>
<evidence type="ECO:0000256" key="5">
    <source>
        <dbReference type="SAM" id="MobiDB-lite"/>
    </source>
</evidence>
<organism evidence="8 9">
    <name type="scientific">Monilinia vaccinii-corymbosi</name>
    <dbReference type="NCBI Taxonomy" id="61207"/>
    <lineage>
        <taxon>Eukaryota</taxon>
        <taxon>Fungi</taxon>
        <taxon>Dikarya</taxon>
        <taxon>Ascomycota</taxon>
        <taxon>Pezizomycotina</taxon>
        <taxon>Leotiomycetes</taxon>
        <taxon>Helotiales</taxon>
        <taxon>Sclerotiniaceae</taxon>
        <taxon>Monilinia</taxon>
    </lineage>
</organism>
<keyword evidence="6" id="KW-0732">Signal</keyword>
<comment type="subcellular location">
    <subcellularLocation>
        <location evidence="1">Membrane</location>
        <topology evidence="1">Single-pass membrane protein</topology>
    </subcellularLocation>
</comment>
<evidence type="ECO:0000313" key="9">
    <source>
        <dbReference type="Proteomes" id="UP000672032"/>
    </source>
</evidence>
<dbReference type="GO" id="GO:0009100">
    <property type="term" value="P:glycoprotein metabolic process"/>
    <property type="evidence" value="ECO:0007669"/>
    <property type="project" value="UniProtKB-ARBA"/>
</dbReference>
<reference evidence="8" key="1">
    <citation type="submission" date="2020-10" db="EMBL/GenBank/DDBJ databases">
        <title>Genome Sequence of Monilinia vaccinii-corymbosi Sheds Light on Mummy Berry Disease Infection of Blueberry and Mating Type.</title>
        <authorList>
            <person name="Yow A.G."/>
            <person name="Zhang Y."/>
            <person name="Bansal K."/>
            <person name="Eacker S.M."/>
            <person name="Sullivan S."/>
            <person name="Liachko I."/>
            <person name="Cubeta M.A."/>
            <person name="Rollins J.A."/>
            <person name="Ashrafi H."/>
        </authorList>
    </citation>
    <scope>NUCLEOTIDE SEQUENCE</scope>
    <source>
        <strain evidence="8">RL-1</strain>
    </source>
</reference>
<accession>A0A8A3PC57</accession>
<keyword evidence="2" id="KW-0812">Transmembrane</keyword>
<dbReference type="OrthoDB" id="444255at2759"/>
<evidence type="ECO:0000256" key="4">
    <source>
        <dbReference type="ARBA" id="ARBA00023136"/>
    </source>
</evidence>
<dbReference type="InterPro" id="IPR007074">
    <property type="entry name" value="LicD/FKTN/FKRP_NTP_transf"/>
</dbReference>
<evidence type="ECO:0000313" key="8">
    <source>
        <dbReference type="EMBL" id="QSZ32687.1"/>
    </source>
</evidence>
<feature type="compositionally biased region" description="Low complexity" evidence="5">
    <location>
        <begin position="285"/>
        <end position="328"/>
    </location>
</feature>
<name>A0A8A3PC57_9HELO</name>
<dbReference type="Pfam" id="PF04991">
    <property type="entry name" value="LicD"/>
    <property type="match status" value="2"/>
</dbReference>
<keyword evidence="4" id="KW-0472">Membrane</keyword>
<dbReference type="EMBL" id="CP063407">
    <property type="protein sequence ID" value="QSZ32687.1"/>
    <property type="molecule type" value="Genomic_DNA"/>
</dbReference>
<dbReference type="PANTHER" id="PTHR15407">
    <property type="entry name" value="FUKUTIN-RELATED"/>
    <property type="match status" value="1"/>
</dbReference>
<feature type="domain" description="LicD/FKTN/FKRP nucleotidyltransferase" evidence="7">
    <location>
        <begin position="91"/>
        <end position="199"/>
    </location>
</feature>
<feature type="region of interest" description="Disordered" evidence="5">
    <location>
        <begin position="281"/>
        <end position="348"/>
    </location>
</feature>
<evidence type="ECO:0000256" key="2">
    <source>
        <dbReference type="ARBA" id="ARBA00022692"/>
    </source>
</evidence>
<proteinExistence type="predicted"/>
<feature type="signal peptide" evidence="6">
    <location>
        <begin position="1"/>
        <end position="23"/>
    </location>
</feature>
<keyword evidence="9" id="KW-1185">Reference proteome</keyword>
<dbReference type="Proteomes" id="UP000672032">
    <property type="component" value="Chromosome 3"/>
</dbReference>
<gene>
    <name evidence="8" type="ORF">DSL72_002266</name>
</gene>
<protein>
    <recommendedName>
        <fullName evidence="7">LicD/FKTN/FKRP nucleotidyltransferase domain-containing protein</fullName>
    </recommendedName>
</protein>
<evidence type="ECO:0000256" key="1">
    <source>
        <dbReference type="ARBA" id="ARBA00004167"/>
    </source>
</evidence>
<dbReference type="GO" id="GO:0016020">
    <property type="term" value="C:membrane"/>
    <property type="evidence" value="ECO:0007669"/>
    <property type="project" value="UniProtKB-SubCell"/>
</dbReference>
<feature type="chain" id="PRO_5032511996" description="LicD/FKTN/FKRP nucleotidyltransferase domain-containing protein" evidence="6">
    <location>
        <begin position="24"/>
        <end position="357"/>
    </location>
</feature>
<keyword evidence="3" id="KW-1133">Transmembrane helix</keyword>